<gene>
    <name evidence="1" type="ORF">LTS18_012973</name>
</gene>
<organism evidence="1 2">
    <name type="scientific">Coniosporium uncinatum</name>
    <dbReference type="NCBI Taxonomy" id="93489"/>
    <lineage>
        <taxon>Eukaryota</taxon>
        <taxon>Fungi</taxon>
        <taxon>Dikarya</taxon>
        <taxon>Ascomycota</taxon>
        <taxon>Pezizomycotina</taxon>
        <taxon>Dothideomycetes</taxon>
        <taxon>Dothideomycetes incertae sedis</taxon>
        <taxon>Coniosporium</taxon>
    </lineage>
</organism>
<comment type="caution">
    <text evidence="1">The sequence shown here is derived from an EMBL/GenBank/DDBJ whole genome shotgun (WGS) entry which is preliminary data.</text>
</comment>
<sequence>MAPSPRTTLLLLALLWLFFSQDSSQPTTSSSSTLHDPPSRAHAATPEQIIAHETAALDALGSSTYGDFDPARGRWVNVTGLREEDKGVLPWWGRLGDVRTRVGEQRVRVLGNETAGRTLEGRYFGWGKGRQDGGEGERDGKAGQEGGQEELVLWRNVSGWVRGSWVRVNGFEDTGLEEGANSSAYAAGQAYTRNVTGHEGKMSLSFTERDAGQKQVRLGEEEEDGDAVRGIAADISIFDETASGEGWKAKMYGVHYLDTG</sequence>
<feature type="non-terminal residue" evidence="1">
    <location>
        <position position="260"/>
    </location>
</feature>
<name>A0ACC3CX56_9PEZI</name>
<protein>
    <submittedName>
        <fullName evidence="1">Uncharacterized protein</fullName>
    </submittedName>
</protein>
<proteinExistence type="predicted"/>
<dbReference type="EMBL" id="JAWDJW010010288">
    <property type="protein sequence ID" value="KAK3048287.1"/>
    <property type="molecule type" value="Genomic_DNA"/>
</dbReference>
<reference evidence="1" key="1">
    <citation type="submission" date="2024-09" db="EMBL/GenBank/DDBJ databases">
        <title>Black Yeasts Isolated from many extreme environments.</title>
        <authorList>
            <person name="Coleine C."/>
            <person name="Stajich J.E."/>
            <person name="Selbmann L."/>
        </authorList>
    </citation>
    <scope>NUCLEOTIDE SEQUENCE</scope>
    <source>
        <strain evidence="1">CCFEE 5737</strain>
    </source>
</reference>
<evidence type="ECO:0000313" key="1">
    <source>
        <dbReference type="EMBL" id="KAK3048287.1"/>
    </source>
</evidence>
<keyword evidence="2" id="KW-1185">Reference proteome</keyword>
<accession>A0ACC3CX56</accession>
<evidence type="ECO:0000313" key="2">
    <source>
        <dbReference type="Proteomes" id="UP001186974"/>
    </source>
</evidence>
<dbReference type="Proteomes" id="UP001186974">
    <property type="component" value="Unassembled WGS sequence"/>
</dbReference>